<protein>
    <submittedName>
        <fullName evidence="3">S9 family peptidase</fullName>
    </submittedName>
</protein>
<reference evidence="3 4" key="1">
    <citation type="submission" date="2023-02" db="EMBL/GenBank/DDBJ databases">
        <title>Host association and intracellularity evolved multiple times independently in the Rickettsiales.</title>
        <authorList>
            <person name="Castelli M."/>
            <person name="Nardi T."/>
            <person name="Gammuto L."/>
            <person name="Bellinzona G."/>
            <person name="Sabaneyeva E."/>
            <person name="Potekhin A."/>
            <person name="Serra V."/>
            <person name="Petroni G."/>
            <person name="Sassera D."/>
        </authorList>
    </citation>
    <scope>NUCLEOTIDE SEQUENCE [LARGE SCALE GENOMIC DNA]</scope>
    <source>
        <strain evidence="3 4">BOD18</strain>
    </source>
</reference>
<keyword evidence="4" id="KW-1185">Reference proteome</keyword>
<dbReference type="PANTHER" id="PTHR42776:SF27">
    <property type="entry name" value="DIPEPTIDYL PEPTIDASE FAMILY MEMBER 6"/>
    <property type="match status" value="1"/>
</dbReference>
<evidence type="ECO:0000259" key="2">
    <source>
        <dbReference type="Pfam" id="PF00326"/>
    </source>
</evidence>
<sequence length="648" mass="73856">MANTTELIKRSTIFGNPDKTAVQVSNLGNYISYLSNINGVLNVFIADIANIKDARPVTNDTSRGIRQYFWSKDDKYILYMQDNGGDENFRIHRVNLQTLEDTILTPKDGVKTVLYRSSHKKPNEIMIGLNSRRKDFFDLYRLNISTGELFLIYENNKFHGHLIIDDEHNLRFGSIQKPDMSVEVVEFKNENESIFLHITYEDQRTSSLVGLNEQEDNVYLISSEGRNTNALYAVDLKTKSRALLYSNQHSDLEHVLFQPVTKRLDAVTYEYTKIEYQIFDREFEVHFEKLKNIHQDANISIVSRSIMDDKWIVAFNFDNGPARYYLYDKTICEAKYMFGNMPKLEGYKLNKMHPVIIKSRDGLNLVSYISIPEDAKVTHNDYKTKQPLPMVLLVHGGPNARDSWGFERSHQWLTNRGYAVLSVNYRGSTGFGKDFITAGDGQWAGKMHDDLIDAVDWAIENGIADKDKVAIMGGSYGGYAALVGLTFTPEKFVCGVDIVGVSNLITLINSIPEYWKPYLEIFKKMLGGDPNTADGAEILKSKSPLFHSDKIKKPLLIAHGQNDPRVKQAESDQIVDKLNSQGIPVTYILYKDEGHGFARPENRLSFYAITEGFLSKYLGGRYEEIGEDFENSSIQITSGKQYLPFRLP</sequence>
<keyword evidence="1" id="KW-0378">Hydrolase</keyword>
<dbReference type="SUPFAM" id="SSF82171">
    <property type="entry name" value="DPP6 N-terminal domain-like"/>
    <property type="match status" value="1"/>
</dbReference>
<evidence type="ECO:0000313" key="4">
    <source>
        <dbReference type="Proteomes" id="UP001293791"/>
    </source>
</evidence>
<evidence type="ECO:0000256" key="1">
    <source>
        <dbReference type="ARBA" id="ARBA00022801"/>
    </source>
</evidence>
<proteinExistence type="predicted"/>
<dbReference type="RefSeq" id="WP_322497832.1">
    <property type="nucleotide sequence ID" value="NZ_JARGYT010000041.1"/>
</dbReference>
<name>A0ABU5L8B1_9RICK</name>
<dbReference type="InterPro" id="IPR011042">
    <property type="entry name" value="6-blade_b-propeller_TolB-like"/>
</dbReference>
<comment type="caution">
    <text evidence="3">The sequence shown here is derived from an EMBL/GenBank/DDBJ whole genome shotgun (WGS) entry which is preliminary data.</text>
</comment>
<dbReference type="SUPFAM" id="SSF53474">
    <property type="entry name" value="alpha/beta-Hydrolases"/>
    <property type="match status" value="1"/>
</dbReference>
<dbReference type="InterPro" id="IPR029058">
    <property type="entry name" value="AB_hydrolase_fold"/>
</dbReference>
<feature type="domain" description="Peptidase S9 prolyl oligopeptidase catalytic" evidence="2">
    <location>
        <begin position="404"/>
        <end position="620"/>
    </location>
</feature>
<dbReference type="Pfam" id="PF00326">
    <property type="entry name" value="Peptidase_S9"/>
    <property type="match status" value="1"/>
</dbReference>
<accession>A0ABU5L8B1</accession>
<dbReference type="Gene3D" id="2.120.10.30">
    <property type="entry name" value="TolB, C-terminal domain"/>
    <property type="match status" value="1"/>
</dbReference>
<organism evidence="3 4">
    <name type="scientific">Candidatus Cyrtobacter comes</name>
    <dbReference type="NCBI Taxonomy" id="675776"/>
    <lineage>
        <taxon>Bacteria</taxon>
        <taxon>Pseudomonadati</taxon>
        <taxon>Pseudomonadota</taxon>
        <taxon>Alphaproteobacteria</taxon>
        <taxon>Rickettsiales</taxon>
        <taxon>Candidatus Midichloriaceae</taxon>
        <taxon>Candidatus Cyrtobacter</taxon>
    </lineage>
</organism>
<gene>
    <name evidence="3" type="ORF">Cyrtocomes_00741</name>
</gene>
<dbReference type="Proteomes" id="UP001293791">
    <property type="component" value="Unassembled WGS sequence"/>
</dbReference>
<dbReference type="InterPro" id="IPR001375">
    <property type="entry name" value="Peptidase_S9_cat"/>
</dbReference>
<dbReference type="Gene3D" id="3.40.50.1820">
    <property type="entry name" value="alpha/beta hydrolase"/>
    <property type="match status" value="1"/>
</dbReference>
<dbReference type="EMBL" id="JARGYT010000041">
    <property type="protein sequence ID" value="MDZ5762362.1"/>
    <property type="molecule type" value="Genomic_DNA"/>
</dbReference>
<dbReference type="PANTHER" id="PTHR42776">
    <property type="entry name" value="SERINE PEPTIDASE S9 FAMILY MEMBER"/>
    <property type="match status" value="1"/>
</dbReference>
<evidence type="ECO:0000313" key="3">
    <source>
        <dbReference type="EMBL" id="MDZ5762362.1"/>
    </source>
</evidence>